<dbReference type="Proteomes" id="UP000198584">
    <property type="component" value="Unassembled WGS sequence"/>
</dbReference>
<reference evidence="5" key="1">
    <citation type="submission" date="2016-10" db="EMBL/GenBank/DDBJ databases">
        <authorList>
            <person name="Varghese N."/>
            <person name="Submissions S."/>
        </authorList>
    </citation>
    <scope>NUCLEOTIDE SEQUENCE [LARGE SCALE GENOMIC DNA]</scope>
    <source>
        <strain evidence="5">CCM7597</strain>
    </source>
</reference>
<dbReference type="PROSITE" id="PS51257">
    <property type="entry name" value="PROKAR_LIPOPROTEIN"/>
    <property type="match status" value="1"/>
</dbReference>
<protein>
    <submittedName>
        <fullName evidence="4">Glucose/arabinose dehydrogenase, beta-propeller fold</fullName>
    </submittedName>
</protein>
<dbReference type="InterPro" id="IPR011041">
    <property type="entry name" value="Quinoprot_gluc/sorb_DH_b-prop"/>
</dbReference>
<evidence type="ECO:0000259" key="3">
    <source>
        <dbReference type="Pfam" id="PF07995"/>
    </source>
</evidence>
<dbReference type="EMBL" id="FNQR01000002">
    <property type="protein sequence ID" value="SEA07253.1"/>
    <property type="molecule type" value="Genomic_DNA"/>
</dbReference>
<feature type="region of interest" description="Disordered" evidence="1">
    <location>
        <begin position="334"/>
        <end position="354"/>
    </location>
</feature>
<keyword evidence="2" id="KW-0732">Signal</keyword>
<feature type="domain" description="Glucose/Sorbosone dehydrogenase" evidence="3">
    <location>
        <begin position="46"/>
        <end position="338"/>
    </location>
</feature>
<dbReference type="Pfam" id="PF07995">
    <property type="entry name" value="GSDH"/>
    <property type="match status" value="1"/>
</dbReference>
<keyword evidence="5" id="KW-1185">Reference proteome</keyword>
<dbReference type="RefSeq" id="WP_093042657.1">
    <property type="nucleotide sequence ID" value="NZ_FNQR01000002.1"/>
</dbReference>
<proteinExistence type="predicted"/>
<feature type="chain" id="PRO_5039311813" evidence="2">
    <location>
        <begin position="20"/>
        <end position="354"/>
    </location>
</feature>
<dbReference type="PANTHER" id="PTHR19328:SF13">
    <property type="entry name" value="HIPL1 PROTEIN"/>
    <property type="match status" value="1"/>
</dbReference>
<dbReference type="InterPro" id="IPR012938">
    <property type="entry name" value="Glc/Sorbosone_DH"/>
</dbReference>
<dbReference type="SUPFAM" id="SSF50952">
    <property type="entry name" value="Soluble quinoprotein glucose dehydrogenase"/>
    <property type="match status" value="1"/>
</dbReference>
<name>A0A1H3Y6S7_9BACI</name>
<evidence type="ECO:0000313" key="4">
    <source>
        <dbReference type="EMBL" id="SEA07253.1"/>
    </source>
</evidence>
<feature type="compositionally biased region" description="Basic and acidic residues" evidence="1">
    <location>
        <begin position="344"/>
        <end position="354"/>
    </location>
</feature>
<dbReference type="PANTHER" id="PTHR19328">
    <property type="entry name" value="HEDGEHOG-INTERACTING PROTEIN"/>
    <property type="match status" value="1"/>
</dbReference>
<accession>A0A1H3Y6S7</accession>
<evidence type="ECO:0000256" key="1">
    <source>
        <dbReference type="SAM" id="MobiDB-lite"/>
    </source>
</evidence>
<dbReference type="Gene3D" id="2.120.10.30">
    <property type="entry name" value="TolB, C-terminal domain"/>
    <property type="match status" value="1"/>
</dbReference>
<dbReference type="STRING" id="571932.SAMN05421743_102373"/>
<evidence type="ECO:0000256" key="2">
    <source>
        <dbReference type="SAM" id="SignalP"/>
    </source>
</evidence>
<feature type="signal peptide" evidence="2">
    <location>
        <begin position="1"/>
        <end position="19"/>
    </location>
</feature>
<dbReference type="InterPro" id="IPR011042">
    <property type="entry name" value="6-blade_b-propeller_TolB-like"/>
</dbReference>
<sequence>MAKLLFLFLSLILVTGCSSSNEPPETKTPDENNSKRSTIEVLTANLNSPWDIEIAGDTFFITEREGNIISWAAGTNQERQQVITKKAIHQQGEGGLLGFQLRPDFSETKEAYVYHTYRQDGATKNRVIVIRLEDGQWREVDVVLEDIPGSSFHNGGRMKIGPDNKLYITTGDASDQRLAQQVESLAGKILRMNLDGSIPEDNPFENSYVYTLGHRNPQGIAWTEDGEMYASEHGSSAHDEINKIEAGSNYGWPVIKGDEEQEGMVTPIFHTGTDTWAPSGVAIEDNRLYIASLRGQALRAMDLNELEPMIITDEYGRIRDVTIENGDIYFINNNTDGRGSPATNDDRLFKVTNQ</sequence>
<dbReference type="AlphaFoldDB" id="A0A1H3Y6S7"/>
<evidence type="ECO:0000313" key="5">
    <source>
        <dbReference type="Proteomes" id="UP000198584"/>
    </source>
</evidence>
<gene>
    <name evidence="4" type="ORF">SAMN05421743_102373</name>
</gene>
<organism evidence="4 5">
    <name type="scientific">Thalassobacillus cyri</name>
    <dbReference type="NCBI Taxonomy" id="571932"/>
    <lineage>
        <taxon>Bacteria</taxon>
        <taxon>Bacillati</taxon>
        <taxon>Bacillota</taxon>
        <taxon>Bacilli</taxon>
        <taxon>Bacillales</taxon>
        <taxon>Bacillaceae</taxon>
        <taxon>Thalassobacillus</taxon>
    </lineage>
</organism>
<dbReference type="OrthoDB" id="9770043at2"/>
<feature type="compositionally biased region" description="Polar residues" evidence="1">
    <location>
        <begin position="334"/>
        <end position="343"/>
    </location>
</feature>